<dbReference type="AlphaFoldDB" id="A0A9W6F754"/>
<dbReference type="InterPro" id="IPR012337">
    <property type="entry name" value="RNaseH-like_sf"/>
</dbReference>
<dbReference type="EMBL" id="BRXU01000021">
    <property type="protein sequence ID" value="GLC58171.1"/>
    <property type="molecule type" value="Genomic_DNA"/>
</dbReference>
<dbReference type="SUPFAM" id="SSF53098">
    <property type="entry name" value="Ribonuclease H-like"/>
    <property type="match status" value="1"/>
</dbReference>
<name>A0A9W6F754_9CHLO</name>
<reference evidence="1 2" key="1">
    <citation type="journal article" date="2023" name="Commun. Biol.">
        <title>Reorganization of the ancestral sex-determining regions during the evolution of trioecy in Pleodorina starrii.</title>
        <authorList>
            <person name="Takahashi K."/>
            <person name="Suzuki S."/>
            <person name="Kawai-Toyooka H."/>
            <person name="Yamamoto K."/>
            <person name="Hamaji T."/>
            <person name="Ootsuki R."/>
            <person name="Yamaguchi H."/>
            <person name="Kawachi M."/>
            <person name="Higashiyama T."/>
            <person name="Nozaki H."/>
        </authorList>
    </citation>
    <scope>NUCLEOTIDE SEQUENCE [LARGE SCALE GENOMIC DNA]</scope>
    <source>
        <strain evidence="1 2">NIES-4479</strain>
    </source>
</reference>
<gene>
    <name evidence="1" type="primary">PLEST007652</name>
    <name evidence="1" type="ORF">PLESTB_001326700</name>
</gene>
<keyword evidence="2" id="KW-1185">Reference proteome</keyword>
<evidence type="ECO:0008006" key="3">
    <source>
        <dbReference type="Google" id="ProtNLM"/>
    </source>
</evidence>
<protein>
    <recommendedName>
        <fullName evidence="3">DUF659 domain-containing protein</fullName>
    </recommendedName>
</protein>
<dbReference type="Proteomes" id="UP001165080">
    <property type="component" value="Unassembled WGS sequence"/>
</dbReference>
<accession>A0A9W6F754</accession>
<evidence type="ECO:0000313" key="2">
    <source>
        <dbReference type="Proteomes" id="UP001165080"/>
    </source>
</evidence>
<sequence>MLNCGDAHVINFQVCGYGFSYFKDMKVCTSATAVDLANYCKELAEKHQLTDRVVAVVTDTPNVNKAFWRMIEEHYRKEHKKPLIAFGCGAHRINLFCGDIGKLSTIKALLSNVKQIVNCFDRNQVPGKLLTEERERKNVTSGLEGEGNTRFATHSRVATSLLICKDSVRAAVVHPEWPGTETCKTTYEEFMRPVTKTLHELKGDTSTVADMFKGQDDISVGIKEFCAEYKKDPHPIAKELILRSPALWDGWKEYTSHAVLTFGGMLHPYPEYREVHIPQTDRSVMSPALRRA</sequence>
<evidence type="ECO:0000313" key="1">
    <source>
        <dbReference type="EMBL" id="GLC58171.1"/>
    </source>
</evidence>
<comment type="caution">
    <text evidence="1">The sequence shown here is derived from an EMBL/GenBank/DDBJ whole genome shotgun (WGS) entry which is preliminary data.</text>
</comment>
<proteinExistence type="predicted"/>
<organism evidence="1 2">
    <name type="scientific">Pleodorina starrii</name>
    <dbReference type="NCBI Taxonomy" id="330485"/>
    <lineage>
        <taxon>Eukaryota</taxon>
        <taxon>Viridiplantae</taxon>
        <taxon>Chlorophyta</taxon>
        <taxon>core chlorophytes</taxon>
        <taxon>Chlorophyceae</taxon>
        <taxon>CS clade</taxon>
        <taxon>Chlamydomonadales</taxon>
        <taxon>Volvocaceae</taxon>
        <taxon>Pleodorina</taxon>
    </lineage>
</organism>